<evidence type="ECO:0000256" key="21">
    <source>
        <dbReference type="ARBA" id="ARBA00044985"/>
    </source>
</evidence>
<accession>A0A139ACA7</accession>
<evidence type="ECO:0000256" key="20">
    <source>
        <dbReference type="ARBA" id="ARBA00044924"/>
    </source>
</evidence>
<proteinExistence type="inferred from homology"/>
<evidence type="ECO:0000256" key="1">
    <source>
        <dbReference type="ARBA" id="ARBA00004155"/>
    </source>
</evidence>
<feature type="compositionally biased region" description="Low complexity" evidence="25">
    <location>
        <begin position="601"/>
        <end position="614"/>
    </location>
</feature>
<organism evidence="26 27">
    <name type="scientific">Gonapodya prolifera (strain JEL478)</name>
    <name type="common">Monoblepharis prolifera</name>
    <dbReference type="NCBI Taxonomy" id="1344416"/>
    <lineage>
        <taxon>Eukaryota</taxon>
        <taxon>Fungi</taxon>
        <taxon>Fungi incertae sedis</taxon>
        <taxon>Chytridiomycota</taxon>
        <taxon>Chytridiomycota incertae sedis</taxon>
        <taxon>Monoblepharidomycetes</taxon>
        <taxon>Monoblepharidales</taxon>
        <taxon>Gonapodyaceae</taxon>
        <taxon>Gonapodya</taxon>
    </lineage>
</organism>
<feature type="compositionally biased region" description="Basic and acidic residues" evidence="25">
    <location>
        <begin position="670"/>
        <end position="682"/>
    </location>
</feature>
<comment type="catalytic activity">
    <reaction evidence="13">
        <text>L-alpha-aminoacyl-L-lysine(out) = L-alpha-aminoacyl-L-lysine(in)</text>
        <dbReference type="Rhea" id="RHEA:79383"/>
        <dbReference type="ChEBI" id="CHEBI:229966"/>
    </reaction>
</comment>
<dbReference type="OMA" id="NTHAYAW"/>
<comment type="catalytic activity">
    <reaction evidence="11">
        <text>L-alpha-aminoacyl-L-histidine(out) = L-alpha-aminoacyl-L-histidine(in)</text>
        <dbReference type="Rhea" id="RHEA:79375"/>
        <dbReference type="ChEBI" id="CHEBI:229967"/>
    </reaction>
</comment>
<keyword evidence="6" id="KW-0472">Membrane</keyword>
<evidence type="ECO:0000256" key="23">
    <source>
        <dbReference type="ARBA" id="ARBA00045709"/>
    </source>
</evidence>
<evidence type="ECO:0000256" key="19">
    <source>
        <dbReference type="ARBA" id="ARBA00044919"/>
    </source>
</evidence>
<comment type="catalytic activity">
    <reaction evidence="17">
        <text>L-arginyl-glycine(out) = L-arginyl-glycine(in)</text>
        <dbReference type="Rhea" id="RHEA:79391"/>
        <dbReference type="ChEBI" id="CHEBI:229955"/>
    </reaction>
</comment>
<evidence type="ECO:0000313" key="26">
    <source>
        <dbReference type="EMBL" id="KXS14105.1"/>
    </source>
</evidence>
<evidence type="ECO:0000256" key="14">
    <source>
        <dbReference type="ARBA" id="ARBA00044898"/>
    </source>
</evidence>
<evidence type="ECO:0000256" key="8">
    <source>
        <dbReference type="ARBA" id="ARBA00044876"/>
    </source>
</evidence>
<keyword evidence="27" id="KW-1185">Reference proteome</keyword>
<evidence type="ECO:0000256" key="17">
    <source>
        <dbReference type="ARBA" id="ARBA00044903"/>
    </source>
</evidence>
<comment type="catalytic activity">
    <reaction evidence="10">
        <text>L-alpha-aminoacyl-L-arginine(out) = L-alpha-aminoacyl-L-arginine(in)</text>
        <dbReference type="Rhea" id="RHEA:79367"/>
        <dbReference type="ChEBI" id="CHEBI:229968"/>
    </reaction>
</comment>
<comment type="similarity">
    <text evidence="2">Belongs to the major facilitator superfamily.</text>
</comment>
<sequence>MSERSRGHSSSSTASTRRWAVLTLASMLLFSNYYAYDLPAPLSPSLQAYLGYSDAYHQYFINVLYSVYSLPNIILPLLGGPLIDLFGTSRLVVVLSGVMCVGQLAFAAGVSSRDLTLMLAGRTLFGLGGETLSVAQTSLITKHFAGRELAFAMGLNLSIGRLGSVANDLVSPWVAVHWSLPGAIWLGTLTVAVSFACACGLAYLDAAGEEDEEEDDDDDKGEEERPLLHVEMRHGSISTGLGESVGSFVTATSPASVNVHGPDFDGSLGKTSTTNGFIEFARPGGLRRSSRSTAISKKTSFLDTSTASGNGFSRGMPNDPPGDLHISNNGYSEFDYHDPSTATLADLPPLGPSHSRPPHSIRAQPSALSVATGTSTFSLPADDSVRMSEIFNFTREFWLLCLVLVFCYATVSPFNNIHASFLRLKWYPDDPATAGQIMGIPDTISAILAAPAGLFVDTFGHRTELLILCGLVISSVHIILASVPIPATGSWAPSPVPLLAILGVAYCLLITVWACVPIVVSKKGVGTAFGLSTSLLNATLTLFPLLVARLVSIDPTFSLVENTFATSASLGSLAALLLWRLDSGGNLARPQKVKRRRKESGASLSRGESSSGGLRVDRNVPPPSPSLSQIGNLKYEAVLERRESLVTASGATGGPTRGLGLFRGERHEYARLNDTEVPRDADGVSDGGSIGPTE</sequence>
<comment type="catalytic activity">
    <reaction evidence="14">
        <text>L-aspartyl-L-lysine(out) = L-aspartyl-L-lysine(in)</text>
        <dbReference type="Rhea" id="RHEA:79411"/>
        <dbReference type="ChEBI" id="CHEBI:229953"/>
    </reaction>
</comment>
<comment type="catalytic activity">
    <reaction evidence="18">
        <text>L-histidyl-L-alpha-amino acid(out) = L-histidyl-L-alpha-amino acid(in)</text>
        <dbReference type="Rhea" id="RHEA:79379"/>
        <dbReference type="ChEBI" id="CHEBI:229964"/>
    </reaction>
</comment>
<evidence type="ECO:0000256" key="5">
    <source>
        <dbReference type="ARBA" id="ARBA00022989"/>
    </source>
</evidence>
<evidence type="ECO:0000256" key="22">
    <source>
        <dbReference type="ARBA" id="ARBA00045018"/>
    </source>
</evidence>
<evidence type="ECO:0000256" key="7">
    <source>
        <dbReference type="ARBA" id="ARBA00023228"/>
    </source>
</evidence>
<comment type="catalytic activity">
    <reaction evidence="12">
        <text>L-lysyl-L-alpha-amino acid(out) = L-lysyl-L-alpha-amino acid(in)</text>
        <dbReference type="Rhea" id="RHEA:79387"/>
        <dbReference type="ChEBI" id="CHEBI:229965"/>
    </reaction>
</comment>
<protein>
    <recommendedName>
        <fullName evidence="21">Lysosomal dipeptide transporter MFSD1</fullName>
    </recommendedName>
    <alternativeName>
        <fullName evidence="22">Major facilitator superfamily domain-containing protein 1</fullName>
    </alternativeName>
</protein>
<dbReference type="InterPro" id="IPR052187">
    <property type="entry name" value="MFSD1"/>
</dbReference>
<gene>
    <name evidence="26" type="ORF">M427DRAFT_156131</name>
</gene>
<dbReference type="OrthoDB" id="424834at2759"/>
<evidence type="ECO:0000256" key="4">
    <source>
        <dbReference type="ARBA" id="ARBA00022692"/>
    </source>
</evidence>
<comment type="catalytic activity">
    <reaction evidence="19">
        <text>L-alanyl-L-lysine(out) = L-alanyl-L-lysine(in)</text>
        <dbReference type="Rhea" id="RHEA:79415"/>
        <dbReference type="ChEBI" id="CHEBI:192470"/>
    </reaction>
</comment>
<feature type="region of interest" description="Disordered" evidence="25">
    <location>
        <begin position="670"/>
        <end position="694"/>
    </location>
</feature>
<comment type="catalytic activity">
    <reaction evidence="8">
        <text>L-lysyl-L-alanine(out) = L-lysyl-L-alanine(in)</text>
        <dbReference type="Rhea" id="RHEA:79399"/>
        <dbReference type="ChEBI" id="CHEBI:229954"/>
    </reaction>
</comment>
<comment type="catalytic activity">
    <reaction evidence="20">
        <text>L-lysyl-glycine(out) = L-lysyl-glycine(in)</text>
        <dbReference type="Rhea" id="RHEA:79407"/>
        <dbReference type="ChEBI" id="CHEBI:191202"/>
    </reaction>
</comment>
<evidence type="ECO:0000256" key="3">
    <source>
        <dbReference type="ARBA" id="ARBA00022448"/>
    </source>
</evidence>
<keyword evidence="4" id="KW-0812">Transmembrane</keyword>
<evidence type="ECO:0000256" key="16">
    <source>
        <dbReference type="ARBA" id="ARBA00044900"/>
    </source>
</evidence>
<feature type="region of interest" description="Disordered" evidence="25">
    <location>
        <begin position="590"/>
        <end position="629"/>
    </location>
</feature>
<comment type="catalytic activity">
    <reaction evidence="9">
        <text>L-histidyl-glycine(out) = L-histidyl-glycine(in)</text>
        <dbReference type="Rhea" id="RHEA:79395"/>
        <dbReference type="ChEBI" id="CHEBI:229957"/>
    </reaction>
</comment>
<dbReference type="Pfam" id="PF07690">
    <property type="entry name" value="MFS_1"/>
    <property type="match status" value="1"/>
</dbReference>
<dbReference type="InterPro" id="IPR036259">
    <property type="entry name" value="MFS_trans_sf"/>
</dbReference>
<evidence type="ECO:0000256" key="12">
    <source>
        <dbReference type="ARBA" id="ARBA00044891"/>
    </source>
</evidence>
<reference evidence="26 27" key="1">
    <citation type="journal article" date="2015" name="Genome Biol. Evol.">
        <title>Phylogenomic analyses indicate that early fungi evolved digesting cell walls of algal ancestors of land plants.</title>
        <authorList>
            <person name="Chang Y."/>
            <person name="Wang S."/>
            <person name="Sekimoto S."/>
            <person name="Aerts A.L."/>
            <person name="Choi C."/>
            <person name="Clum A."/>
            <person name="LaButti K.M."/>
            <person name="Lindquist E.A."/>
            <person name="Yee Ngan C."/>
            <person name="Ohm R.A."/>
            <person name="Salamov A.A."/>
            <person name="Grigoriev I.V."/>
            <person name="Spatafora J.W."/>
            <person name="Berbee M.L."/>
        </authorList>
    </citation>
    <scope>NUCLEOTIDE SEQUENCE [LARGE SCALE GENOMIC DNA]</scope>
    <source>
        <strain evidence="26 27">JEL478</strain>
    </source>
</reference>
<dbReference type="EMBL" id="KQ965771">
    <property type="protein sequence ID" value="KXS14105.1"/>
    <property type="molecule type" value="Genomic_DNA"/>
</dbReference>
<comment type="catalytic activity">
    <reaction evidence="15">
        <text>L-arginyl-L-alpha-amino acid(out) = L-arginyl-L-alpha-amino acid(in)</text>
        <dbReference type="Rhea" id="RHEA:79371"/>
        <dbReference type="ChEBI" id="CHEBI:84315"/>
    </reaction>
</comment>
<evidence type="ECO:0000256" key="6">
    <source>
        <dbReference type="ARBA" id="ARBA00023136"/>
    </source>
</evidence>
<evidence type="ECO:0000256" key="13">
    <source>
        <dbReference type="ARBA" id="ARBA00044893"/>
    </source>
</evidence>
<dbReference type="InterPro" id="IPR011701">
    <property type="entry name" value="MFS"/>
</dbReference>
<evidence type="ECO:0000313" key="27">
    <source>
        <dbReference type="Proteomes" id="UP000070544"/>
    </source>
</evidence>
<keyword evidence="7" id="KW-0458">Lysosome</keyword>
<dbReference type="PANTHER" id="PTHR23512">
    <property type="entry name" value="MAJOR FACILITATOR SUPERFAMILY DOMAIN-CONTAINING PROTEIN 1"/>
    <property type="match status" value="1"/>
</dbReference>
<dbReference type="Gene3D" id="1.20.1250.20">
    <property type="entry name" value="MFS general substrate transporter like domains"/>
    <property type="match status" value="2"/>
</dbReference>
<evidence type="ECO:0000256" key="9">
    <source>
        <dbReference type="ARBA" id="ARBA00044878"/>
    </source>
</evidence>
<dbReference type="Proteomes" id="UP000070544">
    <property type="component" value="Unassembled WGS sequence"/>
</dbReference>
<evidence type="ECO:0000256" key="24">
    <source>
        <dbReference type="ARBA" id="ARBA00046376"/>
    </source>
</evidence>
<evidence type="ECO:0000256" key="2">
    <source>
        <dbReference type="ARBA" id="ARBA00008335"/>
    </source>
</evidence>
<dbReference type="GO" id="GO:0022857">
    <property type="term" value="F:transmembrane transporter activity"/>
    <property type="evidence" value="ECO:0007669"/>
    <property type="project" value="InterPro"/>
</dbReference>
<comment type="catalytic activity">
    <reaction evidence="16">
        <text>L-lysyl-L-lysine(out) = L-lysyl-L-lysine(in)</text>
        <dbReference type="Rhea" id="RHEA:79403"/>
        <dbReference type="ChEBI" id="CHEBI:229956"/>
    </reaction>
</comment>
<dbReference type="STRING" id="1344416.A0A139ACA7"/>
<comment type="function">
    <text evidence="23">Lysosomal dipeptide uniporter that selectively exports lysine, arginine or histidine-containing dipeptides with a net positive charge from the lysosome lumen into the cytosol. Could play a role in a specific type of protein O-glycosylation indirectly regulating macrophages migration and tissue invasion. Also essential for liver homeostasis.</text>
</comment>
<keyword evidence="3" id="KW-0813">Transport</keyword>
<evidence type="ECO:0000256" key="11">
    <source>
        <dbReference type="ARBA" id="ARBA00044884"/>
    </source>
</evidence>
<dbReference type="SUPFAM" id="SSF103473">
    <property type="entry name" value="MFS general substrate transporter"/>
    <property type="match status" value="1"/>
</dbReference>
<dbReference type="PANTHER" id="PTHR23512:SF3">
    <property type="entry name" value="MAJOR FACILITATOR SUPERFAMILY DOMAIN-CONTAINING PROTEIN 1"/>
    <property type="match status" value="1"/>
</dbReference>
<feature type="compositionally biased region" description="Gly residues" evidence="25">
    <location>
        <begin position="685"/>
        <end position="694"/>
    </location>
</feature>
<evidence type="ECO:0000256" key="25">
    <source>
        <dbReference type="SAM" id="MobiDB-lite"/>
    </source>
</evidence>
<dbReference type="AlphaFoldDB" id="A0A139ACA7"/>
<evidence type="ECO:0000256" key="15">
    <source>
        <dbReference type="ARBA" id="ARBA00044899"/>
    </source>
</evidence>
<keyword evidence="5" id="KW-1133">Transmembrane helix</keyword>
<evidence type="ECO:0000256" key="18">
    <source>
        <dbReference type="ARBA" id="ARBA00044912"/>
    </source>
</evidence>
<evidence type="ECO:0000256" key="10">
    <source>
        <dbReference type="ARBA" id="ARBA00044881"/>
    </source>
</evidence>
<comment type="subunit">
    <text evidence="24">Homodimer. Interacts with lysosomal protein GLMP (via lumenal domain); the interaction starts while both proteins are still in the endoplasmic reticulum and is required for stabilization of MFSD1 in lysosomes but has no direct effect on its targeting to lysosomes or transporter activity.</text>
</comment>
<comment type="subcellular location">
    <subcellularLocation>
        <location evidence="1">Lysosome membrane</location>
        <topology evidence="1">Multi-pass membrane protein</topology>
    </subcellularLocation>
</comment>
<name>A0A139ACA7_GONPJ</name>